<evidence type="ECO:0000313" key="2">
    <source>
        <dbReference type="Proteomes" id="UP000783287"/>
    </source>
</evidence>
<accession>A0A955L5M9</accession>
<dbReference type="EMBL" id="JAGQLK010000078">
    <property type="protein sequence ID" value="MCA9383494.1"/>
    <property type="molecule type" value="Genomic_DNA"/>
</dbReference>
<sequence length="232" mass="26724">MKIGFSNGVLYKLDVDRWSKEHYKRFLDLGVNAVELNIIDPDHLPSLKAMPKEYLDGFEFISIHAPAMIYYDQDDETKRILAELELISAKLNIDSIVIHPDRVHNWSVFKEYNAPFAIENMDNRKDKGQLVSDLEKYFKELDAHFVLDINHVLTVDPTLQLAHELIAAFEDKLTEVHLSGYGPSSHVCLYQTEQEELIDLVKDLGVPIIIESVVSEIPELEKEWDYIQSKLG</sequence>
<reference evidence="1" key="1">
    <citation type="submission" date="2020-04" db="EMBL/GenBank/DDBJ databases">
        <authorList>
            <person name="Zhang T."/>
        </authorList>
    </citation>
    <scope>NUCLEOTIDE SEQUENCE</scope>
    <source>
        <strain evidence="1">HKST-UBA14</strain>
    </source>
</reference>
<name>A0A955L5M9_9BACT</name>
<proteinExistence type="predicted"/>
<gene>
    <name evidence="1" type="ORF">KC909_03955</name>
</gene>
<dbReference type="AlphaFoldDB" id="A0A955L5M9"/>
<comment type="caution">
    <text evidence="1">The sequence shown here is derived from an EMBL/GenBank/DDBJ whole genome shotgun (WGS) entry which is preliminary data.</text>
</comment>
<dbReference type="Proteomes" id="UP000783287">
    <property type="component" value="Unassembled WGS sequence"/>
</dbReference>
<dbReference type="Gene3D" id="3.20.20.150">
    <property type="entry name" value="Divalent-metal-dependent TIM barrel enzymes"/>
    <property type="match status" value="1"/>
</dbReference>
<protein>
    <submittedName>
        <fullName evidence="1">Uncharacterized protein</fullName>
    </submittedName>
</protein>
<evidence type="ECO:0000313" key="1">
    <source>
        <dbReference type="EMBL" id="MCA9383494.1"/>
    </source>
</evidence>
<organism evidence="1 2">
    <name type="scientific">Candidatus Dojkabacteria bacterium</name>
    <dbReference type="NCBI Taxonomy" id="2099670"/>
    <lineage>
        <taxon>Bacteria</taxon>
        <taxon>Candidatus Dojkabacteria</taxon>
    </lineage>
</organism>
<dbReference type="InterPro" id="IPR036237">
    <property type="entry name" value="Xyl_isomerase-like_sf"/>
</dbReference>
<reference evidence="1" key="2">
    <citation type="journal article" date="2021" name="Microbiome">
        <title>Successional dynamics and alternative stable states in a saline activated sludge microbial community over 9 years.</title>
        <authorList>
            <person name="Wang Y."/>
            <person name="Ye J."/>
            <person name="Ju F."/>
            <person name="Liu L."/>
            <person name="Boyd J.A."/>
            <person name="Deng Y."/>
            <person name="Parks D.H."/>
            <person name="Jiang X."/>
            <person name="Yin X."/>
            <person name="Woodcroft B.J."/>
            <person name="Tyson G.W."/>
            <person name="Hugenholtz P."/>
            <person name="Polz M.F."/>
            <person name="Zhang T."/>
        </authorList>
    </citation>
    <scope>NUCLEOTIDE SEQUENCE</scope>
    <source>
        <strain evidence="1">HKST-UBA14</strain>
    </source>
</reference>
<dbReference type="SUPFAM" id="SSF51658">
    <property type="entry name" value="Xylose isomerase-like"/>
    <property type="match status" value="1"/>
</dbReference>